<keyword evidence="1" id="KW-0808">Transferase</keyword>
<organism evidence="6 7">
    <name type="scientific">Aeromicrobium erythreum</name>
    <dbReference type="NCBI Taxonomy" id="2041"/>
    <lineage>
        <taxon>Bacteria</taxon>
        <taxon>Bacillati</taxon>
        <taxon>Actinomycetota</taxon>
        <taxon>Actinomycetes</taxon>
        <taxon>Propionibacteriales</taxon>
        <taxon>Nocardioidaceae</taxon>
        <taxon>Aeromicrobium</taxon>
    </lineage>
</organism>
<feature type="binding site" evidence="3">
    <location>
        <position position="110"/>
    </location>
    <ligand>
        <name>Mg(2+)</name>
        <dbReference type="ChEBI" id="CHEBI:18420"/>
    </ligand>
</feature>
<dbReference type="GO" id="GO:0005886">
    <property type="term" value="C:plasma membrane"/>
    <property type="evidence" value="ECO:0007669"/>
    <property type="project" value="TreeGrafter"/>
</dbReference>
<keyword evidence="3" id="KW-0460">Magnesium</keyword>
<dbReference type="KEGG" id="aer:AERYTH_02660"/>
<protein>
    <recommendedName>
        <fullName evidence="8">4'-phosphopantetheinyl transferase</fullName>
    </recommendedName>
</protein>
<dbReference type="GO" id="GO:0000287">
    <property type="term" value="F:magnesium ion binding"/>
    <property type="evidence" value="ECO:0007669"/>
    <property type="project" value="InterPro"/>
</dbReference>
<dbReference type="Pfam" id="PF01648">
    <property type="entry name" value="ACPS"/>
    <property type="match status" value="1"/>
</dbReference>
<dbReference type="PRINTS" id="PR01399">
    <property type="entry name" value="ENTSNTHTASED"/>
</dbReference>
<dbReference type="STRING" id="2041.AERYTH_02660"/>
<dbReference type="PANTHER" id="PTHR38096">
    <property type="entry name" value="ENTEROBACTIN SYNTHASE COMPONENT D"/>
    <property type="match status" value="1"/>
</dbReference>
<dbReference type="InterPro" id="IPR008278">
    <property type="entry name" value="4-PPantetheinyl_Trfase_dom"/>
</dbReference>
<dbReference type="Gene3D" id="3.90.470.20">
    <property type="entry name" value="4'-phosphopantetheinyl transferase domain"/>
    <property type="match status" value="1"/>
</dbReference>
<dbReference type="PANTHER" id="PTHR38096:SF1">
    <property type="entry name" value="ENTEROBACTIN SYNTHASE COMPONENT D"/>
    <property type="match status" value="1"/>
</dbReference>
<feature type="domain" description="4'-phosphopantetheinyl transferase N-terminal" evidence="5">
    <location>
        <begin position="32"/>
        <end position="97"/>
    </location>
</feature>
<feature type="binding site" evidence="3">
    <location>
        <position position="109"/>
    </location>
    <ligand>
        <name>Mg(2+)</name>
        <dbReference type="ChEBI" id="CHEBI:18420"/>
    </ligand>
</feature>
<dbReference type="SUPFAM" id="SSF56214">
    <property type="entry name" value="4'-phosphopantetheinyl transferase"/>
    <property type="match status" value="1"/>
</dbReference>
<feature type="binding site" evidence="3">
    <location>
        <position position="111"/>
    </location>
    <ligand>
        <name>Mg(2+)</name>
        <dbReference type="ChEBI" id="CHEBI:18420"/>
    </ligand>
</feature>
<evidence type="ECO:0008006" key="8">
    <source>
        <dbReference type="Google" id="ProtNLM"/>
    </source>
</evidence>
<dbReference type="InterPro" id="IPR037143">
    <property type="entry name" value="4-PPantetheinyl_Trfase_dom_sf"/>
</dbReference>
<accession>A0A0U4BXS0</accession>
<feature type="binding site" evidence="2">
    <location>
        <position position="154"/>
    </location>
    <ligand>
        <name>CoA</name>
        <dbReference type="ChEBI" id="CHEBI:57287"/>
    </ligand>
</feature>
<evidence type="ECO:0000313" key="6">
    <source>
        <dbReference type="EMBL" id="ALX03679.1"/>
    </source>
</evidence>
<feature type="binding site" evidence="2">
    <location>
        <position position="158"/>
    </location>
    <ligand>
        <name>CoA</name>
        <dbReference type="ChEBI" id="CHEBI:57287"/>
    </ligand>
</feature>
<feature type="binding site" evidence="2">
    <location>
        <position position="51"/>
    </location>
    <ligand>
        <name>CoA</name>
        <dbReference type="ChEBI" id="CHEBI:57287"/>
    </ligand>
</feature>
<evidence type="ECO:0000256" key="1">
    <source>
        <dbReference type="ARBA" id="ARBA00022679"/>
    </source>
</evidence>
<evidence type="ECO:0000313" key="7">
    <source>
        <dbReference type="Proteomes" id="UP000067689"/>
    </source>
</evidence>
<sequence length="217" mass="22732">MLAGLVPAGVVARELVADLRLQGDDSGLSPDEAAVVAAAVPRRRRQFAAGRRLAREALVDLGRAPVPILPGARGAPTWPVGVVGSVTHCDGYVAAALGEASRWRALGIDAEPAAALPPTVLARIASATERTWLAERSAARPEVAWDRLLFCVKEAVFKAWFPVHGTSPGFRGAEVRLDDGDGFVATVTDGSSASVVRAEVPGRWVQARGLLVCAAWS</sequence>
<proteinExistence type="predicted"/>
<dbReference type="Pfam" id="PF17837">
    <property type="entry name" value="4PPT_N"/>
    <property type="match status" value="1"/>
</dbReference>
<comment type="cofactor">
    <cofactor evidence="3">
        <name>Mg(2+)</name>
        <dbReference type="ChEBI" id="CHEBI:18420"/>
    </cofactor>
</comment>
<feature type="binding site" evidence="2">
    <location>
        <begin position="87"/>
        <end position="88"/>
    </location>
    <ligand>
        <name>CoA</name>
        <dbReference type="ChEBI" id="CHEBI:57287"/>
    </ligand>
</feature>
<feature type="binding site" evidence="2">
    <location>
        <position position="109"/>
    </location>
    <ligand>
        <name>CoA</name>
        <dbReference type="ChEBI" id="CHEBI:57287"/>
    </ligand>
</feature>
<feature type="domain" description="4'-phosphopantetheinyl transferase" evidence="4">
    <location>
        <begin position="106"/>
        <end position="195"/>
    </location>
</feature>
<dbReference type="AlphaFoldDB" id="A0A0U4BXS0"/>
<name>A0A0U4BXS0_9ACTN</name>
<evidence type="ECO:0000259" key="5">
    <source>
        <dbReference type="Pfam" id="PF17837"/>
    </source>
</evidence>
<gene>
    <name evidence="6" type="ORF">AERYTH_02660</name>
</gene>
<reference evidence="6 7" key="1">
    <citation type="journal article" date="1991" name="Int. J. Syst. Bacteriol.">
        <title>Description of the erythromycin-producing bacterium Arthrobacter sp. strain NRRL B-3381 as Aeromicrobium erythreum gen. nov., sp. nov.</title>
        <authorList>
            <person name="Miller E.S."/>
            <person name="Woese C.R."/>
            <person name="Brenner S."/>
        </authorList>
    </citation>
    <scope>NUCLEOTIDE SEQUENCE [LARGE SCALE GENOMIC DNA]</scope>
    <source>
        <strain evidence="6 7">AR18</strain>
    </source>
</reference>
<dbReference type="PATRIC" id="fig|2041.4.peg.562"/>
<dbReference type="Proteomes" id="UP000067689">
    <property type="component" value="Chromosome"/>
</dbReference>
<evidence type="ECO:0000259" key="4">
    <source>
        <dbReference type="Pfam" id="PF01648"/>
    </source>
</evidence>
<evidence type="ECO:0000256" key="3">
    <source>
        <dbReference type="PIRSR" id="PIRSR603542-2"/>
    </source>
</evidence>
<dbReference type="InterPro" id="IPR041354">
    <property type="entry name" value="4PPT_N"/>
</dbReference>
<feature type="binding site" evidence="2">
    <location>
        <position position="43"/>
    </location>
    <ligand>
        <name>CoA</name>
        <dbReference type="ChEBI" id="CHEBI:57287"/>
    </ligand>
</feature>
<dbReference type="GO" id="GO:0008897">
    <property type="term" value="F:holo-[acyl-carrier-protein] synthase activity"/>
    <property type="evidence" value="ECO:0007669"/>
    <property type="project" value="InterPro"/>
</dbReference>
<keyword evidence="3" id="KW-0479">Metal-binding</keyword>
<evidence type="ECO:0000256" key="2">
    <source>
        <dbReference type="PIRSR" id="PIRSR603542-1"/>
    </source>
</evidence>
<dbReference type="InterPro" id="IPR003542">
    <property type="entry name" value="Enbac_synth_compD-like"/>
</dbReference>
<dbReference type="GO" id="GO:0009366">
    <property type="term" value="C:enterobactin synthetase complex"/>
    <property type="evidence" value="ECO:0007669"/>
    <property type="project" value="InterPro"/>
</dbReference>
<dbReference type="EMBL" id="CP011502">
    <property type="protein sequence ID" value="ALX03679.1"/>
    <property type="molecule type" value="Genomic_DNA"/>
</dbReference>
<keyword evidence="7" id="KW-1185">Reference proteome</keyword>
<dbReference type="GO" id="GO:0009239">
    <property type="term" value="P:enterobactin biosynthetic process"/>
    <property type="evidence" value="ECO:0007669"/>
    <property type="project" value="InterPro"/>
</dbReference>